<gene>
    <name evidence="11" type="primary">LOC113737526</name>
</gene>
<name>A0A6P6X0T0_COFAR</name>
<evidence type="ECO:0000256" key="2">
    <source>
        <dbReference type="ARBA" id="ARBA00022723"/>
    </source>
</evidence>
<evidence type="ECO:0000259" key="9">
    <source>
        <dbReference type="Pfam" id="PF14372"/>
    </source>
</evidence>
<sequence length="695" mass="79334">MDTSNQEQSSPINRSVGDSASPVNIFDKAIAINIDKELELSLGDEELGSEDEALEGDTHTTTQTVVEEADADDGLDAFRKKKRIKKSVAWDDFKDVEVGHQKILMSECIHCHAKFKKTKTSTTSSLLRHRKSCAIRLQKLKKATQQTKINFPSADSAKASQTYLHSGRFDMAVMREATAEWVLMHEHPFSIVEEEGFNLMQKRGMPEWQRISRTMNKNDCTSVYEREKTKLKNQLKKVKKISLTTDLWKSKNQKNEYMVITGHWIDSNWRLQKWVLNFVHVPPPRRGIQIADAIFKCLTDWGIESKIYTVSVDNASNNDSALRCLKDTFSRNKCLLAKGKLFHVRCCAHILNLMVQDGLNQIKEIVGTIRDSVEFINKTDGRRLQFVEIVRQLQLPEKILIYDCKTRWNSTYEMLTCALEFQDVFPRYRDREPNYDFCPTLEDWEKVTKVCNILKVFWTATHVISGSDYPTANLYLNEVCRIKVLLDSKVDDEDDFVRSMVQKMKLKFDKYWGECNLLMSIAAILDPRCKMRVINYCFPLLYPPHEVQSNIGKVRQALYDLYDEYVEIHVSGQSGSSSQLLVGNDHPTKSSSSASSSVSHVSGMSEFLTHIATVESVQPIKNELDTYFEDGLLTAADDSTVDIVNLDALKWWKDTTKYKILPKMAADILAIPISTVASEVIFSAGTRIGVVRYTG</sequence>
<dbReference type="SUPFAM" id="SSF53098">
    <property type="entry name" value="Ribonuclease H-like"/>
    <property type="match status" value="1"/>
</dbReference>
<dbReference type="SMART" id="SM00614">
    <property type="entry name" value="ZnF_BED"/>
    <property type="match status" value="1"/>
</dbReference>
<evidence type="ECO:0000256" key="4">
    <source>
        <dbReference type="ARBA" id="ARBA00022833"/>
    </source>
</evidence>
<dbReference type="Pfam" id="PF14372">
    <property type="entry name" value="hAT-like_RNase-H"/>
    <property type="match status" value="1"/>
</dbReference>
<keyword evidence="3" id="KW-0863">Zinc-finger</keyword>
<dbReference type="GO" id="GO:0005634">
    <property type="term" value="C:nucleus"/>
    <property type="evidence" value="ECO:0007669"/>
    <property type="project" value="UniProtKB-SubCell"/>
</dbReference>
<dbReference type="Proteomes" id="UP001652660">
    <property type="component" value="Chromosome 3e"/>
</dbReference>
<dbReference type="InterPro" id="IPR052035">
    <property type="entry name" value="ZnF_BED_domain_contain"/>
</dbReference>
<dbReference type="AlphaFoldDB" id="A0A6P6X0T0"/>
<keyword evidence="5" id="KW-0238">DNA-binding</keyword>
<keyword evidence="10" id="KW-1185">Reference proteome</keyword>
<dbReference type="PANTHER" id="PTHR46481:SF10">
    <property type="entry name" value="ZINC FINGER BED DOMAIN-CONTAINING PROTEIN 39"/>
    <property type="match status" value="1"/>
</dbReference>
<evidence type="ECO:0000313" key="11">
    <source>
        <dbReference type="RefSeq" id="XP_027120551.2"/>
    </source>
</evidence>
<proteinExistence type="predicted"/>
<dbReference type="Pfam" id="PF05699">
    <property type="entry name" value="Dimer_Tnp_hAT"/>
    <property type="match status" value="1"/>
</dbReference>
<reference evidence="10" key="1">
    <citation type="journal article" date="2025" name="Foods">
        <title>Unveiling the Microbial Signatures of Arabica Coffee Cherries: Insights into Ripeness Specific Diversity, Functional Traits, and Implications for Quality and Safety.</title>
        <authorList>
            <consortium name="RefSeq"/>
            <person name="Tenea G.N."/>
            <person name="Cifuentes V."/>
            <person name="Reyes P."/>
            <person name="Cevallos-Vallejos M."/>
        </authorList>
    </citation>
    <scope>NUCLEOTIDE SEQUENCE [LARGE SCALE GENOMIC DNA]</scope>
</reference>
<dbReference type="GeneID" id="113737526"/>
<dbReference type="InterPro" id="IPR008906">
    <property type="entry name" value="HATC_C_dom"/>
</dbReference>
<evidence type="ECO:0000256" key="5">
    <source>
        <dbReference type="ARBA" id="ARBA00023125"/>
    </source>
</evidence>
<evidence type="ECO:0000313" key="10">
    <source>
        <dbReference type="Proteomes" id="UP001652660"/>
    </source>
</evidence>
<reference evidence="11" key="2">
    <citation type="submission" date="2025-08" db="UniProtKB">
        <authorList>
            <consortium name="RefSeq"/>
        </authorList>
    </citation>
    <scope>IDENTIFICATION</scope>
    <source>
        <tissue evidence="11">Leaves</tissue>
    </source>
</reference>
<evidence type="ECO:0000259" key="8">
    <source>
        <dbReference type="Pfam" id="PF05699"/>
    </source>
</evidence>
<feature type="region of interest" description="Disordered" evidence="7">
    <location>
        <begin position="575"/>
        <end position="597"/>
    </location>
</feature>
<evidence type="ECO:0000256" key="6">
    <source>
        <dbReference type="ARBA" id="ARBA00023242"/>
    </source>
</evidence>
<dbReference type="GO" id="GO:0008270">
    <property type="term" value="F:zinc ion binding"/>
    <property type="evidence" value="ECO:0007669"/>
    <property type="project" value="UniProtKB-KW"/>
</dbReference>
<evidence type="ECO:0000256" key="3">
    <source>
        <dbReference type="ARBA" id="ARBA00022771"/>
    </source>
</evidence>
<organism evidence="10 11">
    <name type="scientific">Coffea arabica</name>
    <name type="common">Arabian coffee</name>
    <dbReference type="NCBI Taxonomy" id="13443"/>
    <lineage>
        <taxon>Eukaryota</taxon>
        <taxon>Viridiplantae</taxon>
        <taxon>Streptophyta</taxon>
        <taxon>Embryophyta</taxon>
        <taxon>Tracheophyta</taxon>
        <taxon>Spermatophyta</taxon>
        <taxon>Magnoliopsida</taxon>
        <taxon>eudicotyledons</taxon>
        <taxon>Gunneridae</taxon>
        <taxon>Pentapetalae</taxon>
        <taxon>asterids</taxon>
        <taxon>lamiids</taxon>
        <taxon>Gentianales</taxon>
        <taxon>Rubiaceae</taxon>
        <taxon>Ixoroideae</taxon>
        <taxon>Gardenieae complex</taxon>
        <taxon>Bertiereae - Coffeeae clade</taxon>
        <taxon>Coffeeae</taxon>
        <taxon>Coffea</taxon>
    </lineage>
</organism>
<dbReference type="InterPro" id="IPR025525">
    <property type="entry name" value="hAT-like_transposase_RNase-H"/>
</dbReference>
<evidence type="ECO:0000256" key="1">
    <source>
        <dbReference type="ARBA" id="ARBA00004123"/>
    </source>
</evidence>
<keyword evidence="4" id="KW-0862">Zinc</keyword>
<dbReference type="OrthoDB" id="2610923at2759"/>
<keyword evidence="2" id="KW-0479">Metal-binding</keyword>
<dbReference type="PANTHER" id="PTHR46481">
    <property type="entry name" value="ZINC FINGER BED DOMAIN-CONTAINING PROTEIN 4"/>
    <property type="match status" value="1"/>
</dbReference>
<comment type="subcellular location">
    <subcellularLocation>
        <location evidence="1">Nucleus</location>
    </subcellularLocation>
</comment>
<dbReference type="InterPro" id="IPR012337">
    <property type="entry name" value="RNaseH-like_sf"/>
</dbReference>
<protein>
    <submittedName>
        <fullName evidence="11">Zinc finger BED domain-containing protein RICESLEEPER 2-like</fullName>
    </submittedName>
</protein>
<keyword evidence="6" id="KW-0539">Nucleus</keyword>
<feature type="domain" description="hAT-like transposase RNase-H fold" evidence="9">
    <location>
        <begin position="465"/>
        <end position="565"/>
    </location>
</feature>
<dbReference type="GO" id="GO:0003677">
    <property type="term" value="F:DNA binding"/>
    <property type="evidence" value="ECO:0007669"/>
    <property type="project" value="UniProtKB-KW"/>
</dbReference>
<feature type="region of interest" description="Disordered" evidence="7">
    <location>
        <begin position="1"/>
        <end position="20"/>
    </location>
</feature>
<feature type="domain" description="HAT C-terminal dimerisation" evidence="8">
    <location>
        <begin position="623"/>
        <end position="687"/>
    </location>
</feature>
<dbReference type="GO" id="GO:0046983">
    <property type="term" value="F:protein dimerization activity"/>
    <property type="evidence" value="ECO:0007669"/>
    <property type="project" value="InterPro"/>
</dbReference>
<evidence type="ECO:0000256" key="7">
    <source>
        <dbReference type="SAM" id="MobiDB-lite"/>
    </source>
</evidence>
<dbReference type="RefSeq" id="XP_027120551.2">
    <property type="nucleotide sequence ID" value="XM_027264750.2"/>
</dbReference>
<accession>A0A6P6X0T0</accession>